<dbReference type="SMART" id="SM01336">
    <property type="entry name" value="zf-PARP"/>
    <property type="match status" value="2"/>
</dbReference>
<comment type="caution">
    <text evidence="13">The sequence shown here is derived from an EMBL/GenBank/DDBJ whole genome shotgun (WGS) entry which is preliminary data.</text>
</comment>
<keyword evidence="8" id="KW-0520">NAD</keyword>
<evidence type="ECO:0000313" key="13">
    <source>
        <dbReference type="EMBL" id="MFH4982731.1"/>
    </source>
</evidence>
<evidence type="ECO:0000256" key="10">
    <source>
        <dbReference type="ARBA" id="ARBA00033987"/>
    </source>
</evidence>
<dbReference type="InterPro" id="IPR049296">
    <property type="entry name" value="PARP1-like_PADR1_N"/>
</dbReference>
<dbReference type="SMART" id="SM00773">
    <property type="entry name" value="WGR"/>
    <property type="match status" value="1"/>
</dbReference>
<dbReference type="InterPro" id="IPR038650">
    <property type="entry name" value="PADR1_C_dom_sf"/>
</dbReference>
<dbReference type="InterPro" id="IPR008893">
    <property type="entry name" value="WGR_domain"/>
</dbReference>
<dbReference type="GO" id="GO:0008270">
    <property type="term" value="F:zinc ion binding"/>
    <property type="evidence" value="ECO:0007669"/>
    <property type="project" value="UniProtKB-KW"/>
</dbReference>
<dbReference type="SUPFAM" id="SSF57716">
    <property type="entry name" value="Glucocorticoid receptor-like (DNA-binding domain)"/>
    <property type="match status" value="2"/>
</dbReference>
<dbReference type="InterPro" id="IPR036930">
    <property type="entry name" value="WGR_dom_sf"/>
</dbReference>
<dbReference type="EMBL" id="JBGFUD010009959">
    <property type="protein sequence ID" value="MFH4982731.1"/>
    <property type="molecule type" value="Genomic_DNA"/>
</dbReference>
<evidence type="ECO:0000313" key="14">
    <source>
        <dbReference type="Proteomes" id="UP001608902"/>
    </source>
</evidence>
<dbReference type="GO" id="GO:0003950">
    <property type="term" value="F:NAD+ poly-ADP-ribosyltransferase activity"/>
    <property type="evidence" value="ECO:0007669"/>
    <property type="project" value="UniProtKB-EC"/>
</dbReference>
<keyword evidence="9" id="KW-0539">Nucleus</keyword>
<dbReference type="EC" id="2.4.2.30" evidence="2"/>
<protein>
    <recommendedName>
        <fullName evidence="2">NAD(+) ADP-ribosyltransferase</fullName>
        <ecNumber evidence="2">2.4.2.30</ecNumber>
    </recommendedName>
</protein>
<dbReference type="Gene3D" id="1.10.20.130">
    <property type="match status" value="1"/>
</dbReference>
<dbReference type="InterPro" id="IPR001510">
    <property type="entry name" value="Znf_PARP"/>
</dbReference>
<dbReference type="Proteomes" id="UP001608902">
    <property type="component" value="Unassembled WGS sequence"/>
</dbReference>
<dbReference type="PANTHER" id="PTHR10459:SF60">
    <property type="entry name" value="POLY [ADP-RIBOSE] POLYMERASE 2"/>
    <property type="match status" value="1"/>
</dbReference>
<reference evidence="13 14" key="1">
    <citation type="submission" date="2024-08" db="EMBL/GenBank/DDBJ databases">
        <title>Gnathostoma spinigerum genome.</title>
        <authorList>
            <person name="Gonzalez-Bertolin B."/>
            <person name="Monzon S."/>
            <person name="Zaballos A."/>
            <person name="Jimenez P."/>
            <person name="Dekumyoy P."/>
            <person name="Varona S."/>
            <person name="Cuesta I."/>
            <person name="Sumanam S."/>
            <person name="Adisakwattana P."/>
            <person name="Gasser R.B."/>
            <person name="Hernandez-Gonzalez A."/>
            <person name="Young N.D."/>
            <person name="Perteguer M.J."/>
        </authorList>
    </citation>
    <scope>NUCLEOTIDE SEQUENCE [LARGE SCALE GENOMIC DNA]</scope>
    <source>
        <strain evidence="13">AL3</strain>
        <tissue evidence="13">Liver</tissue>
    </source>
</reference>
<evidence type="ECO:0000256" key="8">
    <source>
        <dbReference type="ARBA" id="ARBA00023027"/>
    </source>
</evidence>
<feature type="domain" description="PARP-type" evidence="11">
    <location>
        <begin position="12"/>
        <end position="96"/>
    </location>
</feature>
<dbReference type="InterPro" id="IPR012982">
    <property type="entry name" value="PARP1-like_PADR1_Zn_ribbon"/>
</dbReference>
<keyword evidence="3" id="KW-0328">Glycosyltransferase</keyword>
<comment type="catalytic activity">
    <reaction evidence="10">
        <text>NAD(+) + (ADP-D-ribosyl)n-acceptor = nicotinamide + (ADP-D-ribosyl)n+1-acceptor + H(+).</text>
        <dbReference type="EC" id="2.4.2.30"/>
    </reaction>
</comment>
<proteinExistence type="predicted"/>
<comment type="subcellular location">
    <subcellularLocation>
        <location evidence="1">Nucleus</location>
    </subcellularLocation>
</comment>
<dbReference type="GO" id="GO:0005634">
    <property type="term" value="C:nucleus"/>
    <property type="evidence" value="ECO:0007669"/>
    <property type="project" value="UniProtKB-SubCell"/>
</dbReference>
<name>A0ABD6ESA4_9BILA</name>
<feature type="domain" description="WGR" evidence="12">
    <location>
        <begin position="396"/>
        <end position="478"/>
    </location>
</feature>
<dbReference type="SUPFAM" id="SSF142921">
    <property type="entry name" value="WGR domain-like"/>
    <property type="match status" value="1"/>
</dbReference>
<keyword evidence="14" id="KW-1185">Reference proteome</keyword>
<gene>
    <name evidence="13" type="ORF">AB6A40_009440</name>
</gene>
<dbReference type="SMART" id="SM01335">
    <property type="entry name" value="PADR1"/>
    <property type="match status" value="1"/>
</dbReference>
<dbReference type="InterPro" id="IPR050800">
    <property type="entry name" value="ARTD/PARP"/>
</dbReference>
<dbReference type="PROSITE" id="PS51977">
    <property type="entry name" value="WGR"/>
    <property type="match status" value="1"/>
</dbReference>
<evidence type="ECO:0000256" key="3">
    <source>
        <dbReference type="ARBA" id="ARBA00022676"/>
    </source>
</evidence>
<dbReference type="Pfam" id="PF21728">
    <property type="entry name" value="PADR1_N"/>
    <property type="match status" value="1"/>
</dbReference>
<keyword evidence="4" id="KW-0808">Transferase</keyword>
<dbReference type="Gene3D" id="3.30.1740.10">
    <property type="entry name" value="Zinc finger, PARP-type"/>
    <property type="match status" value="2"/>
</dbReference>
<keyword evidence="5" id="KW-0479">Metal-binding</keyword>
<dbReference type="PROSITE" id="PS52007">
    <property type="entry name" value="PADR1"/>
    <property type="match status" value="1"/>
</dbReference>
<dbReference type="AlphaFoldDB" id="A0ABD6ESA4"/>
<dbReference type="InterPro" id="IPR036957">
    <property type="entry name" value="Znf_PARP_sf"/>
</dbReference>
<dbReference type="Gene3D" id="2.20.25.630">
    <property type="match status" value="1"/>
</dbReference>
<dbReference type="Pfam" id="PF00645">
    <property type="entry name" value="zf-PARP"/>
    <property type="match status" value="1"/>
</dbReference>
<dbReference type="Pfam" id="PF08063">
    <property type="entry name" value="Zn_ribbon_PADR1"/>
    <property type="match status" value="1"/>
</dbReference>
<evidence type="ECO:0000256" key="5">
    <source>
        <dbReference type="ARBA" id="ARBA00022723"/>
    </source>
</evidence>
<dbReference type="PROSITE" id="PS50064">
    <property type="entry name" value="ZF_PARP_2"/>
    <property type="match status" value="2"/>
</dbReference>
<evidence type="ECO:0000256" key="4">
    <source>
        <dbReference type="ARBA" id="ARBA00022679"/>
    </source>
</evidence>
<evidence type="ECO:0000256" key="2">
    <source>
        <dbReference type="ARBA" id="ARBA00012020"/>
    </source>
</evidence>
<evidence type="ECO:0000259" key="12">
    <source>
        <dbReference type="PROSITE" id="PS51977"/>
    </source>
</evidence>
<keyword evidence="6" id="KW-0863">Zinc-finger</keyword>
<dbReference type="PANTHER" id="PTHR10459">
    <property type="entry name" value="DNA LIGASE"/>
    <property type="match status" value="1"/>
</dbReference>
<accession>A0ABD6ESA4</accession>
<dbReference type="Pfam" id="PF05406">
    <property type="entry name" value="WGR"/>
    <property type="match status" value="1"/>
</dbReference>
<evidence type="ECO:0000256" key="1">
    <source>
        <dbReference type="ARBA" id="ARBA00004123"/>
    </source>
</evidence>
<evidence type="ECO:0000256" key="6">
    <source>
        <dbReference type="ARBA" id="ARBA00022771"/>
    </source>
</evidence>
<sequence length="478" mass="54234">MTSEATRKQLPFAAEYAKSGRAACKGCQNLIAQGSLRMSVRKPSRFFDGLQDNWFHFNCFWKKLKKGDINEASIRGMDLLKWDDQETIREKINENQNAPDEAPSTGYKVEYSRSNRGKCAQCSKTIGQDVVKIGIKSKWYHVDCFPEKITSTEQLSHFDSLEESDRKMLSDKFNEKSSTKRKEDLPADDIVEPKKSRKQIKQENDLKKSLKKQADDIWNIRKTLQDSLSKAQMQQLLLENDFDLPKFGGESKLLDIISDCIMFGRPKKCTVCKDGEIVYSASSKTYICTGHLSAFTKCTFSNPNPPRVPFVIDSLLEVGNMKKLRTNKVRDRIYNDVAAKEEVIQPKSFSYLGVGAKASVQLYSGVKSGHAVSQGKQVHIMKNGAVVDPDCEIRDKVHVYHDEGGFWQCTLGHADSATNKNSYYKLQLLERDTSRKFYLFRSWGRVGTNIGGSKTESYGCDLEGAKQTFEEYVLKVRA</sequence>
<evidence type="ECO:0000256" key="7">
    <source>
        <dbReference type="ARBA" id="ARBA00022833"/>
    </source>
</evidence>
<keyword evidence="7" id="KW-0862">Zinc</keyword>
<evidence type="ECO:0000256" key="9">
    <source>
        <dbReference type="ARBA" id="ARBA00023242"/>
    </source>
</evidence>
<organism evidence="13 14">
    <name type="scientific">Gnathostoma spinigerum</name>
    <dbReference type="NCBI Taxonomy" id="75299"/>
    <lineage>
        <taxon>Eukaryota</taxon>
        <taxon>Metazoa</taxon>
        <taxon>Ecdysozoa</taxon>
        <taxon>Nematoda</taxon>
        <taxon>Chromadorea</taxon>
        <taxon>Rhabditida</taxon>
        <taxon>Spirurina</taxon>
        <taxon>Gnathostomatomorpha</taxon>
        <taxon>Gnathostomatoidea</taxon>
        <taxon>Gnathostomatidae</taxon>
        <taxon>Gnathostoma</taxon>
    </lineage>
</organism>
<evidence type="ECO:0000259" key="11">
    <source>
        <dbReference type="PROSITE" id="PS50064"/>
    </source>
</evidence>
<feature type="domain" description="PARP-type" evidence="11">
    <location>
        <begin position="107"/>
        <end position="201"/>
    </location>
</feature>